<evidence type="ECO:0000313" key="8">
    <source>
        <dbReference type="EMBL" id="QLQ81964.1"/>
    </source>
</evidence>
<feature type="coiled-coil region" evidence="4">
    <location>
        <begin position="399"/>
        <end position="496"/>
    </location>
</feature>
<dbReference type="InterPro" id="IPR057974">
    <property type="entry name" value="NUA/TPR/MLP1-2-like_dom"/>
</dbReference>
<feature type="coiled-coil region" evidence="4">
    <location>
        <begin position="75"/>
        <end position="193"/>
    </location>
</feature>
<evidence type="ECO:0000259" key="7">
    <source>
        <dbReference type="Pfam" id="PF25785"/>
    </source>
</evidence>
<feature type="coiled-coil region" evidence="4">
    <location>
        <begin position="775"/>
        <end position="1206"/>
    </location>
</feature>
<dbReference type="EMBL" id="CP059273">
    <property type="protein sequence ID" value="QLQ81964.1"/>
    <property type="molecule type" value="Genomic_DNA"/>
</dbReference>
<dbReference type="Pfam" id="PF07926">
    <property type="entry name" value="TPR_MLP1_2"/>
    <property type="match status" value="1"/>
</dbReference>
<feature type="domain" description="NUA/TPR/MLP1-2-like" evidence="7">
    <location>
        <begin position="470"/>
        <end position="577"/>
    </location>
</feature>
<dbReference type="GO" id="GO:0006406">
    <property type="term" value="P:mRNA export from nucleus"/>
    <property type="evidence" value="ECO:0007669"/>
    <property type="project" value="TreeGrafter"/>
</dbReference>
<dbReference type="Proteomes" id="UP000510647">
    <property type="component" value="Chromosome 7"/>
</dbReference>
<name>A0A7H9HW68_9SACH</name>
<protein>
    <submittedName>
        <fullName evidence="8">Uncharacterized protein</fullName>
    </submittedName>
</protein>
<evidence type="ECO:0000259" key="6">
    <source>
        <dbReference type="Pfam" id="PF07926"/>
    </source>
</evidence>
<dbReference type="GO" id="GO:0017056">
    <property type="term" value="F:structural constituent of nuclear pore"/>
    <property type="evidence" value="ECO:0007669"/>
    <property type="project" value="TreeGrafter"/>
</dbReference>
<evidence type="ECO:0000256" key="3">
    <source>
        <dbReference type="ARBA" id="ARBA00023242"/>
    </source>
</evidence>
<feature type="region of interest" description="Disordered" evidence="5">
    <location>
        <begin position="1695"/>
        <end position="1802"/>
    </location>
</feature>
<dbReference type="GO" id="GO:0005643">
    <property type="term" value="C:nuclear pore"/>
    <property type="evidence" value="ECO:0007669"/>
    <property type="project" value="TreeGrafter"/>
</dbReference>
<feature type="compositionally biased region" description="Low complexity" evidence="5">
    <location>
        <begin position="1574"/>
        <end position="1586"/>
    </location>
</feature>
<keyword evidence="3" id="KW-0539">Nucleus</keyword>
<dbReference type="OrthoDB" id="343070at2759"/>
<comment type="subcellular location">
    <subcellularLocation>
        <location evidence="1">Nucleus</location>
    </subcellularLocation>
</comment>
<dbReference type="PANTHER" id="PTHR18898:SF2">
    <property type="entry name" value="NUCLEOPROTEIN TPR"/>
    <property type="match status" value="1"/>
</dbReference>
<feature type="region of interest" description="Disordered" evidence="5">
    <location>
        <begin position="375"/>
        <end position="394"/>
    </location>
</feature>
<feature type="region of interest" description="Disordered" evidence="5">
    <location>
        <begin position="1567"/>
        <end position="1595"/>
    </location>
</feature>
<keyword evidence="2 4" id="KW-0175">Coiled coil</keyword>
<evidence type="ECO:0000256" key="2">
    <source>
        <dbReference type="ARBA" id="ARBA00023054"/>
    </source>
</evidence>
<proteinExistence type="predicted"/>
<organism evidence="8 9">
    <name type="scientific">Torulaspora globosa</name>
    <dbReference type="NCBI Taxonomy" id="48254"/>
    <lineage>
        <taxon>Eukaryota</taxon>
        <taxon>Fungi</taxon>
        <taxon>Dikarya</taxon>
        <taxon>Ascomycota</taxon>
        <taxon>Saccharomycotina</taxon>
        <taxon>Saccharomycetes</taxon>
        <taxon>Saccharomycetales</taxon>
        <taxon>Saccharomycetaceae</taxon>
        <taxon>Torulaspora</taxon>
    </lineage>
</organism>
<sequence length="1802" mass="207777">MSEGAAAVKEIRDISSNDENDVSGIISGFLGISKEELGMLTADHVIRECLVARAREFNDLQCNNVKLHATIDEMKVVCSKKVENLKSKVEDLTKNEESGREAEIRLREQVSQLTEEKELATDKLNKSQRELQDVQNQRDELIASKQDIVKLLNEKISELEASKKETNDLLKESRQLRQRVLEVENEMQNCKSKELSDRSEMEVIKQQVALLTKSNEWLERDIMTKTEQFIKYRKENDVELQASLKELASIKSQFQVEKTSREFLTTKNDELSKDLQAKLLEVKNLNDTLNTERQEFSREMSLKQKLIELLEEQVSSLQKEIRLTTDNKASDIDEENELSLRKPGPEEEVALLQQKLEASEHECLRLEAVVHDVLGEGDEEKDTSSGTRDLSSSRVSGDLNLLKKQLIKERHQKENLQRQVESFIVELEYKIPFINSLKDRTSALEKELNDAALLLEHTSNEKEKATRELEVASGKIKQYETNINTLVRQRSDLARQVQFLLVNVSVHNDSRGPLTEEETAFIKQLIENEDPSSDTDSQRIITERLVEFKDIVTLQQRNTELLKTVRNLAAKLEDEERKASEKIDSMENETINEAKQAIVILQEYNDKMESQIEIITKERDAYKAILSEREDAKGSSTATQFESLNKDKDNLIEDLEDRLSTLSAEASKNVQILNEEIQNLQKTKIDLTVSLEKERSSRTLAEERFKLLQGTLEMTKQENSLLLKRFHDLEDNMSSQEAKATETVHKFIACQSKLSILESKAAYLEEEKSILMASNESMKNDLRKLVEEKNSLTIVITQLQTLQSERETLLNDTHESYKEKLDQMEQSLSNLTSTIESKEEKIRSIELSRDDQIVWYQNKLDTIRDEEKQLKEEMTEKEALIGQLKAQIEDITKRLEENEKNHAAKSASEDIIGADSKIRHDLEKLSLQLKHAYSQVEQYKEIASAAEESYQKLRAEYDRAREEFDSEIKNLLSEKSNQESEISQLKDSIDFLNSEYAAQRNKTEEEKHELSKRILSLEGSRDALQNVEMEFKQQMDQLKSDLKQQTVYANVAQSNYEEELQRHAEATRIIRELRAEVETARIETEKLNASEQQARALLEANEKNWFNQKTELEKDLEIYRERVEDLSNQNKLLFDQIQLFSKGESTDSEPHAESRELLTNLRRERDILETKLTVSKREEKVLHQRLLSLEDELSEMRKKFLKSQANDLDQATLAKQHSEIMEQLNQMNLLRESNITLRSAANAAQEKNVELQKELADLQDKILPLECEIDNCHKFIKERDQEIKLLRDETERWKARSHDILRRQEKIDPEEFKKLEEQVASLQEQLKDRTKENTDLDDRFNRLKKQAHEKLNASKITQANLSAELNDLAGTKTKLEEMLKEAQAKISDLEKMLSEKDHGSGTINDLRNELDTAVQKAKEIETTLKETTKNSEALINQLNGEINTLKQEIDALKEKEKDTIELDQKKDISAIVESMKKAFEDEKINFVQELQKEYNEKLEEEKAKLSSQIASSEEKEDLNELKRRWEENQEEVVLRRIKEAEENLKKRIRMPTQERINKVLEKRKAELEEEYQRKLSQNNQQSNQESESLKENLREELQKEFETKYEELLGTIKKKAFEEGKQQAAMKSTLLERKISKLEAQLNKEMQSPTEPVAAAQNNGIPTKIDERNGANFGATQFPASGEKVLKLLDKPNFQLSSANPFTSGPPANDNALEKKPAFTFSVNHSNGKSESALSAAASDRQGSLEGTLPQPSQDEQKANTSDAQNPQSGERSPLKRPADSLPNDLSSPKREKQESSQQTDQ</sequence>
<feature type="coiled-coil region" evidence="4">
    <location>
        <begin position="551"/>
        <end position="732"/>
    </location>
</feature>
<evidence type="ECO:0000256" key="5">
    <source>
        <dbReference type="SAM" id="MobiDB-lite"/>
    </source>
</evidence>
<gene>
    <name evidence="8" type="ORF">HG537_0G02180</name>
</gene>
<dbReference type="GO" id="GO:0006606">
    <property type="term" value="P:protein import into nucleus"/>
    <property type="evidence" value="ECO:0007669"/>
    <property type="project" value="InterPro"/>
</dbReference>
<feature type="compositionally biased region" description="Polar residues" evidence="5">
    <location>
        <begin position="384"/>
        <end position="394"/>
    </location>
</feature>
<dbReference type="InterPro" id="IPR012929">
    <property type="entry name" value="Nucleoprot-TPR/MLP1-2_dom"/>
</dbReference>
<feature type="coiled-coil region" evidence="4">
    <location>
        <begin position="268"/>
        <end position="369"/>
    </location>
</feature>
<feature type="compositionally biased region" description="Polar residues" evidence="5">
    <location>
        <begin position="1750"/>
        <end position="1771"/>
    </location>
</feature>
<dbReference type="Pfam" id="PF25785">
    <property type="entry name" value="TPR"/>
    <property type="match status" value="1"/>
</dbReference>
<evidence type="ECO:0000256" key="4">
    <source>
        <dbReference type="SAM" id="Coils"/>
    </source>
</evidence>
<dbReference type="Gene3D" id="1.10.287.1490">
    <property type="match status" value="1"/>
</dbReference>
<evidence type="ECO:0000256" key="1">
    <source>
        <dbReference type="ARBA" id="ARBA00004123"/>
    </source>
</evidence>
<reference evidence="8 9" key="1">
    <citation type="submission" date="2020-06" db="EMBL/GenBank/DDBJ databases">
        <title>The yeast mating-type switching endonuclease HO is a domesticated member of an unorthodox homing genetic element family.</title>
        <authorList>
            <person name="Coughlan A.Y."/>
            <person name="Lombardi L."/>
            <person name="Braun-Galleani S."/>
            <person name="Martos A.R."/>
            <person name="Galeote V."/>
            <person name="Bigey F."/>
            <person name="Dequin S."/>
            <person name="Byrne K.P."/>
            <person name="Wolfe K.H."/>
        </authorList>
    </citation>
    <scope>NUCLEOTIDE SEQUENCE [LARGE SCALE GENOMIC DNA]</scope>
    <source>
        <strain evidence="8 9">CBS2947</strain>
    </source>
</reference>
<accession>A0A7H9HW68</accession>
<keyword evidence="9" id="KW-1185">Reference proteome</keyword>
<feature type="domain" description="Nucleoprotein TPR/MLP1-2" evidence="6">
    <location>
        <begin position="1015"/>
        <end position="1139"/>
    </location>
</feature>
<evidence type="ECO:0000313" key="9">
    <source>
        <dbReference type="Proteomes" id="UP000510647"/>
    </source>
</evidence>
<feature type="compositionally biased region" description="Polar residues" evidence="5">
    <location>
        <begin position="1721"/>
        <end position="1733"/>
    </location>
</feature>
<dbReference type="PANTHER" id="PTHR18898">
    <property type="entry name" value="NUCLEOPROTEIN TPR-RELATED"/>
    <property type="match status" value="1"/>
</dbReference>